<dbReference type="AlphaFoldDB" id="A0A0F9G658"/>
<gene>
    <name evidence="3" type="ORF">LCGC14_2159190</name>
</gene>
<keyword evidence="1" id="KW-0812">Transmembrane</keyword>
<dbReference type="GO" id="GO:0016788">
    <property type="term" value="F:hydrolase activity, acting on ester bonds"/>
    <property type="evidence" value="ECO:0007669"/>
    <property type="project" value="InterPro"/>
</dbReference>
<dbReference type="Gene3D" id="3.90.75.20">
    <property type="match status" value="1"/>
</dbReference>
<dbReference type="SUPFAM" id="SSF54060">
    <property type="entry name" value="His-Me finger endonucleases"/>
    <property type="match status" value="1"/>
</dbReference>
<name>A0A0F9G658_9ZZZZ</name>
<organism evidence="3">
    <name type="scientific">marine sediment metagenome</name>
    <dbReference type="NCBI Taxonomy" id="412755"/>
    <lineage>
        <taxon>unclassified sequences</taxon>
        <taxon>metagenomes</taxon>
        <taxon>ecological metagenomes</taxon>
    </lineage>
</organism>
<keyword evidence="1" id="KW-1133">Transmembrane helix</keyword>
<feature type="transmembrane region" description="Helical" evidence="1">
    <location>
        <begin position="69"/>
        <end position="88"/>
    </location>
</feature>
<evidence type="ECO:0000256" key="1">
    <source>
        <dbReference type="SAM" id="Phobius"/>
    </source>
</evidence>
<accession>A0A0F9G658</accession>
<evidence type="ECO:0000259" key="2">
    <source>
        <dbReference type="Pfam" id="PF07463"/>
    </source>
</evidence>
<evidence type="ECO:0000313" key="3">
    <source>
        <dbReference type="EMBL" id="KKL65020.1"/>
    </source>
</evidence>
<reference evidence="3" key="1">
    <citation type="journal article" date="2015" name="Nature">
        <title>Complex archaea that bridge the gap between prokaryotes and eukaryotes.</title>
        <authorList>
            <person name="Spang A."/>
            <person name="Saw J.H."/>
            <person name="Jorgensen S.L."/>
            <person name="Zaremba-Niedzwiedzka K."/>
            <person name="Martijn J."/>
            <person name="Lind A.E."/>
            <person name="van Eijk R."/>
            <person name="Schleper C."/>
            <person name="Guy L."/>
            <person name="Ettema T.J."/>
        </authorList>
    </citation>
    <scope>NUCLEOTIDE SEQUENCE</scope>
</reference>
<dbReference type="InterPro" id="IPR010902">
    <property type="entry name" value="NUMOD4"/>
</dbReference>
<proteinExistence type="predicted"/>
<comment type="caution">
    <text evidence="3">The sequence shown here is derived from an EMBL/GenBank/DDBJ whole genome shotgun (WGS) entry which is preliminary data.</text>
</comment>
<protein>
    <recommendedName>
        <fullName evidence="2">NUMOD4 domain-containing protein</fullName>
    </recommendedName>
</protein>
<dbReference type="InterPro" id="IPR044925">
    <property type="entry name" value="His-Me_finger_sf"/>
</dbReference>
<dbReference type="EMBL" id="LAZR01027666">
    <property type="protein sequence ID" value="KKL65020.1"/>
    <property type="molecule type" value="Genomic_DNA"/>
</dbReference>
<sequence length="105" mass="12174">MSEVLWKPIPGFEVRYSASTDGQIKSEARVIKKITGPAKLKEKLRKSVLGDDGYYRIVLRKDNKSHGFLLHRLILSAIDITIFYLHLFKIFKSIFNFSNDEFTHS</sequence>
<feature type="domain" description="NUMOD4" evidence="2">
    <location>
        <begin position="6"/>
        <end position="60"/>
    </location>
</feature>
<dbReference type="Pfam" id="PF07463">
    <property type="entry name" value="NUMOD4"/>
    <property type="match status" value="1"/>
</dbReference>
<keyword evidence="1" id="KW-0472">Membrane</keyword>